<feature type="transmembrane region" description="Helical" evidence="1">
    <location>
        <begin position="25"/>
        <end position="43"/>
    </location>
</feature>
<feature type="transmembrane region" description="Helical" evidence="1">
    <location>
        <begin position="55"/>
        <end position="88"/>
    </location>
</feature>
<dbReference type="RefSeq" id="WP_239673731.1">
    <property type="nucleotide sequence ID" value="NZ_CP049742.1"/>
</dbReference>
<proteinExistence type="predicted"/>
<organism evidence="2 3">
    <name type="scientific">Mangrovibacillus cuniculi</name>
    <dbReference type="NCBI Taxonomy" id="2593652"/>
    <lineage>
        <taxon>Bacteria</taxon>
        <taxon>Bacillati</taxon>
        <taxon>Bacillota</taxon>
        <taxon>Bacilli</taxon>
        <taxon>Bacillales</taxon>
        <taxon>Bacillaceae</taxon>
        <taxon>Mangrovibacillus</taxon>
    </lineage>
</organism>
<evidence type="ECO:0000313" key="3">
    <source>
        <dbReference type="Proteomes" id="UP000593626"/>
    </source>
</evidence>
<dbReference type="Proteomes" id="UP000593626">
    <property type="component" value="Chromosome"/>
</dbReference>
<keyword evidence="1" id="KW-1133">Transmembrane helix</keyword>
<accession>A0A7S8HF96</accession>
<gene>
    <name evidence="2" type="ORF">G8O30_04145</name>
</gene>
<keyword evidence="3" id="KW-1185">Reference proteome</keyword>
<protein>
    <recommendedName>
        <fullName evidence="4">YlaH-like protein</fullName>
    </recommendedName>
</protein>
<sequence length="101" mass="11258">MDVQERLSFFAALYRVDENSEQGMMLLYLTIVALCIVVYKLGFAKKLKPLQSLVIYLFLFAGCTVLSFLGIVLPIAEGLVVAAAILVIYKIRLKREQAAAE</sequence>
<name>A0A7S8HF96_9BACI</name>
<dbReference type="EMBL" id="CP049742">
    <property type="protein sequence ID" value="QPC46205.1"/>
    <property type="molecule type" value="Genomic_DNA"/>
</dbReference>
<keyword evidence="1" id="KW-0812">Transmembrane</keyword>
<dbReference type="KEGG" id="mcui:G8O30_04145"/>
<evidence type="ECO:0008006" key="4">
    <source>
        <dbReference type="Google" id="ProtNLM"/>
    </source>
</evidence>
<evidence type="ECO:0000313" key="2">
    <source>
        <dbReference type="EMBL" id="QPC46205.1"/>
    </source>
</evidence>
<reference evidence="2 3" key="1">
    <citation type="submission" date="2019-07" db="EMBL/GenBank/DDBJ databases">
        <title>Genome sequence of 2 isolates from Red Sea Mangroves.</title>
        <authorList>
            <person name="Sefrji F."/>
            <person name="Michoud G."/>
            <person name="Merlino G."/>
            <person name="Daffonchio D."/>
        </authorList>
    </citation>
    <scope>NUCLEOTIDE SEQUENCE [LARGE SCALE GENOMIC DNA]</scope>
    <source>
        <strain evidence="2 3">R1DC41</strain>
    </source>
</reference>
<evidence type="ECO:0000256" key="1">
    <source>
        <dbReference type="SAM" id="Phobius"/>
    </source>
</evidence>
<dbReference type="AlphaFoldDB" id="A0A7S8HF96"/>
<keyword evidence="1" id="KW-0472">Membrane</keyword>
<dbReference type="InterPro" id="IPR025620">
    <property type="entry name" value="YlaH"/>
</dbReference>
<dbReference type="Pfam" id="PF14036">
    <property type="entry name" value="YlaH"/>
    <property type="match status" value="1"/>
</dbReference>